<evidence type="ECO:0000259" key="7">
    <source>
        <dbReference type="PROSITE" id="PS50106"/>
    </source>
</evidence>
<evidence type="ECO:0000256" key="3">
    <source>
        <dbReference type="ARBA" id="ARBA00022801"/>
    </source>
</evidence>
<keyword evidence="4 5" id="KW-0720">Serine protease</keyword>
<name>A0A9D0ZQQ6_9FIRM</name>
<dbReference type="InterPro" id="IPR004447">
    <property type="entry name" value="Peptidase_S41A"/>
</dbReference>
<feature type="domain" description="PDZ" evidence="7">
    <location>
        <begin position="122"/>
        <end position="201"/>
    </location>
</feature>
<dbReference type="PANTHER" id="PTHR32060">
    <property type="entry name" value="TAIL-SPECIFIC PROTEASE"/>
    <property type="match status" value="1"/>
</dbReference>
<evidence type="ECO:0000313" key="8">
    <source>
        <dbReference type="EMBL" id="HIQ90500.1"/>
    </source>
</evidence>
<dbReference type="InterPro" id="IPR005151">
    <property type="entry name" value="Tail-specific_protease"/>
</dbReference>
<evidence type="ECO:0000256" key="2">
    <source>
        <dbReference type="ARBA" id="ARBA00022670"/>
    </source>
</evidence>
<dbReference type="PROSITE" id="PS50106">
    <property type="entry name" value="PDZ"/>
    <property type="match status" value="1"/>
</dbReference>
<keyword evidence="6" id="KW-0472">Membrane</keyword>
<dbReference type="SMART" id="SM00228">
    <property type="entry name" value="PDZ"/>
    <property type="match status" value="1"/>
</dbReference>
<keyword evidence="6" id="KW-0812">Transmembrane</keyword>
<reference evidence="8" key="2">
    <citation type="journal article" date="2021" name="PeerJ">
        <title>Extensive microbial diversity within the chicken gut microbiome revealed by metagenomics and culture.</title>
        <authorList>
            <person name="Gilroy R."/>
            <person name="Ravi A."/>
            <person name="Getino M."/>
            <person name="Pursley I."/>
            <person name="Horton D.L."/>
            <person name="Alikhan N.F."/>
            <person name="Baker D."/>
            <person name="Gharbi K."/>
            <person name="Hall N."/>
            <person name="Watson M."/>
            <person name="Adriaenssens E.M."/>
            <person name="Foster-Nyarko E."/>
            <person name="Jarju S."/>
            <person name="Secka A."/>
            <person name="Antonio M."/>
            <person name="Oren A."/>
            <person name="Chaudhuri R.R."/>
            <person name="La Ragione R."/>
            <person name="Hildebrand F."/>
            <person name="Pallen M.J."/>
        </authorList>
    </citation>
    <scope>NUCLEOTIDE SEQUENCE</scope>
    <source>
        <strain evidence="8">CHK147-3167</strain>
    </source>
</reference>
<dbReference type="NCBIfam" id="TIGR00225">
    <property type="entry name" value="prc"/>
    <property type="match status" value="1"/>
</dbReference>
<gene>
    <name evidence="8" type="ORF">IAB27_02580</name>
</gene>
<dbReference type="Proteomes" id="UP000886786">
    <property type="component" value="Unassembled WGS sequence"/>
</dbReference>
<dbReference type="SUPFAM" id="SSF50156">
    <property type="entry name" value="PDZ domain-like"/>
    <property type="match status" value="1"/>
</dbReference>
<dbReference type="Pfam" id="PF03572">
    <property type="entry name" value="Peptidase_S41"/>
    <property type="match status" value="1"/>
</dbReference>
<feature type="transmembrane region" description="Helical" evidence="6">
    <location>
        <begin position="38"/>
        <end position="61"/>
    </location>
</feature>
<accession>A0A9D0ZQQ6</accession>
<reference evidence="8" key="1">
    <citation type="submission" date="2020-10" db="EMBL/GenBank/DDBJ databases">
        <authorList>
            <person name="Gilroy R."/>
        </authorList>
    </citation>
    <scope>NUCLEOTIDE SEQUENCE</scope>
    <source>
        <strain evidence="8">CHK147-3167</strain>
    </source>
</reference>
<dbReference type="Gene3D" id="2.30.42.10">
    <property type="match status" value="1"/>
</dbReference>
<evidence type="ECO:0000313" key="9">
    <source>
        <dbReference type="Proteomes" id="UP000886786"/>
    </source>
</evidence>
<dbReference type="CDD" id="cd07560">
    <property type="entry name" value="Peptidase_S41_CPP"/>
    <property type="match status" value="1"/>
</dbReference>
<dbReference type="PANTHER" id="PTHR32060:SF30">
    <property type="entry name" value="CARBOXY-TERMINAL PROCESSING PROTEASE CTPA"/>
    <property type="match status" value="1"/>
</dbReference>
<evidence type="ECO:0000256" key="6">
    <source>
        <dbReference type="SAM" id="Phobius"/>
    </source>
</evidence>
<evidence type="ECO:0000256" key="4">
    <source>
        <dbReference type="ARBA" id="ARBA00022825"/>
    </source>
</evidence>
<dbReference type="Gene3D" id="3.30.750.44">
    <property type="match status" value="1"/>
</dbReference>
<dbReference type="AlphaFoldDB" id="A0A9D0ZQQ6"/>
<dbReference type="SUPFAM" id="SSF52096">
    <property type="entry name" value="ClpP/crotonase"/>
    <property type="match status" value="1"/>
</dbReference>
<dbReference type="GO" id="GO:0007165">
    <property type="term" value="P:signal transduction"/>
    <property type="evidence" value="ECO:0007669"/>
    <property type="project" value="TreeGrafter"/>
</dbReference>
<protein>
    <submittedName>
        <fullName evidence="8">S41 family peptidase</fullName>
    </submittedName>
</protein>
<evidence type="ECO:0000256" key="5">
    <source>
        <dbReference type="RuleBase" id="RU004404"/>
    </source>
</evidence>
<comment type="similarity">
    <text evidence="1 5">Belongs to the peptidase S41A family.</text>
</comment>
<dbReference type="GO" id="GO:0008236">
    <property type="term" value="F:serine-type peptidase activity"/>
    <property type="evidence" value="ECO:0007669"/>
    <property type="project" value="UniProtKB-KW"/>
</dbReference>
<dbReference type="Pfam" id="PF13180">
    <property type="entry name" value="PDZ_2"/>
    <property type="match status" value="1"/>
</dbReference>
<dbReference type="InterPro" id="IPR036034">
    <property type="entry name" value="PDZ_sf"/>
</dbReference>
<dbReference type="InterPro" id="IPR029045">
    <property type="entry name" value="ClpP/crotonase-like_dom_sf"/>
</dbReference>
<dbReference type="SMART" id="SM00245">
    <property type="entry name" value="TSPc"/>
    <property type="match status" value="1"/>
</dbReference>
<dbReference type="Gene3D" id="3.90.226.10">
    <property type="entry name" value="2-enoyl-CoA Hydratase, Chain A, domain 1"/>
    <property type="match status" value="1"/>
</dbReference>
<sequence length="412" mass="45522">MKKSVRETEEKLQRLSNSLGDIEVTKSKVKPIFMTSEVIVLLILTAVVSVVLSGLVTYNFLVKGTEKVDDEVQEFLDNYNYIVDNYYGEINKSELLDAALAGMMNSLDAGSAWMGSEDSNFNIYLEGSYEGIGIEIYSNDDGDIVVGSVFEDTPADKAGIKTGDIILKVQGEDVHGKDVNTVSDMMAEGETEITYKHDDEEKMVKLKKTMVELKSVNSSMFDNNIGYMEVSIFANNTTEQFKKKLGNLEDKNMRGLVIDLRGNSGGHLTAARDILSLFLDSSHPIYKIKSKTRTQTYYSSGKETKNYGIVLLVDEDSASASEIVTSALQEQYGATVVGVKTFGKGTVQELQTLPDGQQYKLTTTTWLTSKGKSINKKGIEPDVNITLSDEYIKNPTLDNDNQLQKALEILEG</sequence>
<dbReference type="GO" id="GO:0004175">
    <property type="term" value="F:endopeptidase activity"/>
    <property type="evidence" value="ECO:0007669"/>
    <property type="project" value="TreeGrafter"/>
</dbReference>
<dbReference type="EMBL" id="DVFV01000046">
    <property type="protein sequence ID" value="HIQ90500.1"/>
    <property type="molecule type" value="Genomic_DNA"/>
</dbReference>
<proteinExistence type="inferred from homology"/>
<organism evidence="8 9">
    <name type="scientific">Candidatus Coprosoma intestinipullorum</name>
    <dbReference type="NCBI Taxonomy" id="2840752"/>
    <lineage>
        <taxon>Bacteria</taxon>
        <taxon>Bacillati</taxon>
        <taxon>Bacillota</taxon>
        <taxon>Bacillota incertae sedis</taxon>
        <taxon>Candidatus Coprosoma</taxon>
    </lineage>
</organism>
<comment type="caution">
    <text evidence="8">The sequence shown here is derived from an EMBL/GenBank/DDBJ whole genome shotgun (WGS) entry which is preliminary data.</text>
</comment>
<dbReference type="CDD" id="cd06782">
    <property type="entry name" value="cpPDZ_CPP-like"/>
    <property type="match status" value="1"/>
</dbReference>
<evidence type="ECO:0000256" key="1">
    <source>
        <dbReference type="ARBA" id="ARBA00009179"/>
    </source>
</evidence>
<keyword evidence="2 5" id="KW-0645">Protease</keyword>
<dbReference type="GO" id="GO:0030288">
    <property type="term" value="C:outer membrane-bounded periplasmic space"/>
    <property type="evidence" value="ECO:0007669"/>
    <property type="project" value="TreeGrafter"/>
</dbReference>
<dbReference type="GO" id="GO:0006508">
    <property type="term" value="P:proteolysis"/>
    <property type="evidence" value="ECO:0007669"/>
    <property type="project" value="UniProtKB-KW"/>
</dbReference>
<dbReference type="InterPro" id="IPR001478">
    <property type="entry name" value="PDZ"/>
</dbReference>
<keyword evidence="3 5" id="KW-0378">Hydrolase</keyword>
<keyword evidence="6" id="KW-1133">Transmembrane helix</keyword>